<dbReference type="AlphaFoldDB" id="A0A7S0N6I7"/>
<proteinExistence type="predicted"/>
<evidence type="ECO:0000313" key="1">
    <source>
        <dbReference type="EMBL" id="CAD8658405.1"/>
    </source>
</evidence>
<protein>
    <submittedName>
        <fullName evidence="1">Uncharacterized protein</fullName>
    </submittedName>
</protein>
<reference evidence="1" key="1">
    <citation type="submission" date="2021-01" db="EMBL/GenBank/DDBJ databases">
        <authorList>
            <person name="Corre E."/>
            <person name="Pelletier E."/>
            <person name="Niang G."/>
            <person name="Scheremetjew M."/>
            <person name="Finn R."/>
            <person name="Kale V."/>
            <person name="Holt S."/>
            <person name="Cochrane G."/>
            <person name="Meng A."/>
            <person name="Brown T."/>
            <person name="Cohen L."/>
        </authorList>
    </citation>
    <scope>NUCLEOTIDE SEQUENCE</scope>
    <source>
        <strain evidence="1">CCAP979/52</strain>
    </source>
</reference>
<organism evidence="1">
    <name type="scientific">Cryptomonas curvata</name>
    <dbReference type="NCBI Taxonomy" id="233186"/>
    <lineage>
        <taxon>Eukaryota</taxon>
        <taxon>Cryptophyceae</taxon>
        <taxon>Cryptomonadales</taxon>
        <taxon>Cryptomonadaceae</taxon>
        <taxon>Cryptomonas</taxon>
    </lineage>
</organism>
<name>A0A7S0N6I7_9CRYP</name>
<gene>
    <name evidence="1" type="ORF">CCUR1050_LOCUS30733</name>
</gene>
<dbReference type="EMBL" id="HBEZ01055934">
    <property type="protein sequence ID" value="CAD8658405.1"/>
    <property type="molecule type" value="Transcribed_RNA"/>
</dbReference>
<sequence>MARDGEAHQGLNPPPTNCEDIFVSQLASRAALLNNAFQEAVAGVIRRHSVVVNESGHGGEEFQLKCYHSLRVGTIFCCEFTHGVGFVEVHKAPVKTVTRMRTKLAEYSPPHPSSIWPLCANIMDPVRATIVCSSPAEILQVAGWFSNHEDQTSLIVCRVKNKFSANTHVTDGYRDFQMCVVFTDANGLRIIGEIQVHDKQLHDLNLRMHKMYKIKRAQSPESVSV</sequence>
<accession>A0A7S0N6I7</accession>